<comment type="caution">
    <text evidence="4">The sequence shown here is derived from an EMBL/GenBank/DDBJ whole genome shotgun (WGS) entry which is preliminary data.</text>
</comment>
<dbReference type="SUPFAM" id="SSF51905">
    <property type="entry name" value="FAD/NAD(P)-binding domain"/>
    <property type="match status" value="1"/>
</dbReference>
<dbReference type="PANTHER" id="PTHR43539">
    <property type="entry name" value="FLAVIN-BINDING MONOOXYGENASE-LIKE PROTEIN (AFU_ORTHOLOGUE AFUA_4G09220)"/>
    <property type="match status" value="1"/>
</dbReference>
<name>K0KF60_WICCF</name>
<protein>
    <recommendedName>
        <fullName evidence="6">Flavin-containing monooxygenase</fullName>
    </recommendedName>
</protein>
<organism evidence="4 5">
    <name type="scientific">Wickerhamomyces ciferrii (strain ATCC 14091 / BCRC 22168 / CBS 111 / JCM 3599 / NBRC 0793 / NRRL Y-1031 F-60-10)</name>
    <name type="common">Yeast</name>
    <name type="synonym">Pichia ciferrii</name>
    <dbReference type="NCBI Taxonomy" id="1206466"/>
    <lineage>
        <taxon>Eukaryota</taxon>
        <taxon>Fungi</taxon>
        <taxon>Dikarya</taxon>
        <taxon>Ascomycota</taxon>
        <taxon>Saccharomycotina</taxon>
        <taxon>Saccharomycetes</taxon>
        <taxon>Phaffomycetales</taxon>
        <taxon>Wickerhamomycetaceae</taxon>
        <taxon>Wickerhamomyces</taxon>
    </lineage>
</organism>
<evidence type="ECO:0000313" key="5">
    <source>
        <dbReference type="Proteomes" id="UP000009328"/>
    </source>
</evidence>
<dbReference type="InterPro" id="IPR050982">
    <property type="entry name" value="Auxin_biosynth/cation_transpt"/>
</dbReference>
<keyword evidence="1" id="KW-0285">Flavoprotein</keyword>
<keyword evidence="2" id="KW-0274">FAD</keyword>
<evidence type="ECO:0008006" key="6">
    <source>
        <dbReference type="Google" id="ProtNLM"/>
    </source>
</evidence>
<dbReference type="GO" id="GO:0050660">
    <property type="term" value="F:flavin adenine dinucleotide binding"/>
    <property type="evidence" value="ECO:0007669"/>
    <property type="project" value="InterPro"/>
</dbReference>
<dbReference type="GO" id="GO:0050661">
    <property type="term" value="F:NADP binding"/>
    <property type="evidence" value="ECO:0007669"/>
    <property type="project" value="InterPro"/>
</dbReference>
<gene>
    <name evidence="4" type="ORF">BN7_1137</name>
</gene>
<sequence length="645" mass="72753">MSVFPGVEEITPDYLETAYDKDIPQEHIYGPFKPDPQNLKHHDVNSLAQGWLVEFNQTLSQIAKDPNQLDKFLLPHTGWKDHLSLTDDLRTFINPNEIKANVPKNIDKIGEFQFDKQADYRYPTGISLTTVHEGDEHTPPIQWIQLYLKYKSNFGIGRGSIKLVSVESNDDAPIGLKILSVFTLLDEFDGIPEQIGRNRPTGTKHGENIQRKTWLEQRSDETNYQGDHQPLALLVGGGQSSITIAARLKSFGYNVLIVESNLNIGDNWRKRYKFLSLHDPFYYHRLPYIHSDTFPIYPSKDQFANFLECYAKMLELNIWLNTSVTKAGFNSDTKKWEVSVVNNSTNDVKKIFPNHLIFCTGHSGEPNIPHFPGESKFKGEIVHSSQHTSGANYQGKKALVVGACNSSHDICQDFYEQGIKEVTMLQRSSTCVISSDDGVRTNCEGVFDAEGPQIDTADVLLHGNPIWLTNAIMRQQYRKSSKLDGKLLTGLKKQGFETNAGMGGTGLFGLYYRRGSGYYIDVGCSTLIIENKVKVSHGEIQEFTENGVILKDGSKIDGLDIVVLATGYTNMKETAKKIVGEEIGSQLNPVWGFDKEGEFKSIWRRSGFENFWFHGGNLAMVRYMSKRLALQIIAKQEGIKYQNLL</sequence>
<dbReference type="AlphaFoldDB" id="K0KF60"/>
<evidence type="ECO:0000256" key="3">
    <source>
        <dbReference type="ARBA" id="ARBA00023002"/>
    </source>
</evidence>
<accession>K0KF60</accession>
<dbReference type="Proteomes" id="UP000009328">
    <property type="component" value="Unassembled WGS sequence"/>
</dbReference>
<evidence type="ECO:0000256" key="1">
    <source>
        <dbReference type="ARBA" id="ARBA00022630"/>
    </source>
</evidence>
<dbReference type="STRING" id="1206466.K0KF60"/>
<dbReference type="Gene3D" id="3.50.50.60">
    <property type="entry name" value="FAD/NAD(P)-binding domain"/>
    <property type="match status" value="1"/>
</dbReference>
<dbReference type="Pfam" id="PF13738">
    <property type="entry name" value="Pyr_redox_3"/>
    <property type="match status" value="1"/>
</dbReference>
<reference evidence="4 5" key="1">
    <citation type="journal article" date="2012" name="Eukaryot. Cell">
        <title>Draft genome sequence of Wickerhamomyces ciferrii NRRL Y-1031 F-60-10.</title>
        <authorList>
            <person name="Schneider J."/>
            <person name="Andrea H."/>
            <person name="Blom J."/>
            <person name="Jaenicke S."/>
            <person name="Ruckert C."/>
            <person name="Schorsch C."/>
            <person name="Szczepanowski R."/>
            <person name="Farwick M."/>
            <person name="Goesmann A."/>
            <person name="Puhler A."/>
            <person name="Schaffer S."/>
            <person name="Tauch A."/>
            <person name="Kohler T."/>
            <person name="Brinkrolf K."/>
        </authorList>
    </citation>
    <scope>NUCLEOTIDE SEQUENCE [LARGE SCALE GENOMIC DNA]</scope>
    <source>
        <strain evidence="5">ATCC 14091 / BCRC 22168 / CBS 111 / JCM 3599 / NBRC 0793 / NRRL Y-1031 F-60-10</strain>
    </source>
</reference>
<dbReference type="InterPro" id="IPR036188">
    <property type="entry name" value="FAD/NAD-bd_sf"/>
</dbReference>
<dbReference type="EMBL" id="CAIF01000025">
    <property type="protein sequence ID" value="CCH41596.1"/>
    <property type="molecule type" value="Genomic_DNA"/>
</dbReference>
<proteinExistence type="predicted"/>
<dbReference type="eggNOG" id="KOG1399">
    <property type="taxonomic scope" value="Eukaryota"/>
</dbReference>
<dbReference type="InterPro" id="IPR020946">
    <property type="entry name" value="Flavin_mOase-like"/>
</dbReference>
<keyword evidence="3" id="KW-0560">Oxidoreductase</keyword>
<dbReference type="Pfam" id="PF00743">
    <property type="entry name" value="FMO-like"/>
    <property type="match status" value="1"/>
</dbReference>
<evidence type="ECO:0000313" key="4">
    <source>
        <dbReference type="EMBL" id="CCH41596.1"/>
    </source>
</evidence>
<dbReference type="PANTHER" id="PTHR43539:SF68">
    <property type="entry name" value="FLAVIN-BINDING MONOOXYGENASE-LIKE PROTEIN (AFU_ORTHOLOGUE AFUA_4G09220)"/>
    <property type="match status" value="1"/>
</dbReference>
<evidence type="ECO:0000256" key="2">
    <source>
        <dbReference type="ARBA" id="ARBA00022827"/>
    </source>
</evidence>
<dbReference type="InParanoid" id="K0KF60"/>
<dbReference type="HOGENOM" id="CLU_015676_1_0_1"/>
<keyword evidence="5" id="KW-1185">Reference proteome</keyword>
<dbReference type="GO" id="GO:0004499">
    <property type="term" value="F:N,N-dimethylaniline monooxygenase activity"/>
    <property type="evidence" value="ECO:0007669"/>
    <property type="project" value="InterPro"/>
</dbReference>